<keyword evidence="6" id="KW-1185">Reference proteome</keyword>
<feature type="region of interest" description="Disordered" evidence="1">
    <location>
        <begin position="945"/>
        <end position="973"/>
    </location>
</feature>
<dbReference type="Pfam" id="PF13296">
    <property type="entry name" value="T6SS_Vgr"/>
    <property type="match status" value="1"/>
</dbReference>
<protein>
    <submittedName>
        <fullName evidence="5">Type VI secretion system Vgr family protein</fullName>
    </submittedName>
</protein>
<dbReference type="SUPFAM" id="SSF69279">
    <property type="entry name" value="Phage tail proteins"/>
    <property type="match status" value="2"/>
</dbReference>
<dbReference type="InterPro" id="IPR006531">
    <property type="entry name" value="Gp5/Vgr_OB"/>
</dbReference>
<feature type="domain" description="Putative type VI secretion system Rhs element associated Vgr" evidence="4">
    <location>
        <begin position="633"/>
        <end position="736"/>
    </location>
</feature>
<sequence>MDIRDIFNALRAGHTDASRLLRLHTPQKLTPLLIERLDGIESMGPGAVTDDRNAPGNVTGFRLRLVTVSESAHLQATDFLGKPVLIELLTAQSRFALRPFHGHITAFERLQSDGGFSYYQLTLEPWLAFLAHRRDSFVFYDKTIVEIVESIFADYQGQGALTPAWRWELADASVYRKHSTCTQYNETDLQFIDRLLAQEGISYYIEHSGDASSATLGQHTVVFADHVDAFKPNAQANIRFARAAATQSEDAIQIFTPRASWTTQTLESASWDYRTLNTRPVSASGSGAKDDAETDTGLSHWEVPGLYAWPDTETGERRISRRLEGDLAAARLIHGEGTERTMTPGHRFSLMDHFDFSPSFGQLSGSQADDASNGFTILRVEHHARNNIGASLTQQLGNVGALTGLAQRFLGAKDSAKGVQGGQGDKAEDDTPLYINRFIVLPAPHPYRARLKDDQGRQRFAAPLVKAQTAIVVGTPGEPVHTDRDGRIKVQFHWQRGAANSHSRLAHPSGEENAPGDNGAWSWVRVMTAWAGANWGGHFIPRVGQEVLVEFIEGDIDRPVVVGALYNGQGAANAQNNQVASGAGVATGNAPAWFAGETSEGSSAQASSGPKHAHPDTLAGIKTQAMSASQSGSGGYNQLVFDLTPNEPRTQLATTQFASTLNLGAIRHQTDNQRLAYRAHGAELATLQSGALRAGSGLLLSTDARNNASGTQMDARLASNQLDAAHSLVKTLAESAQKQKADLQGDPAPDKLAAAEALAKSQEILGTTETGSTASEQLGGGAGTVPAWSEPMIVAESPAGIGTLTPKDAILNAGDTLTLAAQDIHLAAQGKSAWAVKDGIALYTYGKASDGSRPVQDKGLMLHAAKGKLSVQAQSDKADFNADKKMTITSTTKDVLLQGKNDLQIVAAGAAIQISGGNITLTAPGKVSLLASQRNLTSAKSATAESVKLPSAKDVPPCSQQQSAGAAAGSALL</sequence>
<dbReference type="NCBIfam" id="TIGR01646">
    <property type="entry name" value="vgr_GE"/>
    <property type="match status" value="1"/>
</dbReference>
<evidence type="ECO:0000256" key="1">
    <source>
        <dbReference type="SAM" id="MobiDB-lite"/>
    </source>
</evidence>
<organism evidence="5 6">
    <name type="scientific">Viridibacterium curvum</name>
    <dbReference type="NCBI Taxonomy" id="1101404"/>
    <lineage>
        <taxon>Bacteria</taxon>
        <taxon>Pseudomonadati</taxon>
        <taxon>Pseudomonadota</taxon>
        <taxon>Betaproteobacteria</taxon>
        <taxon>Rhodocyclales</taxon>
        <taxon>Rhodocyclaceae</taxon>
        <taxon>Viridibacterium</taxon>
    </lineage>
</organism>
<feature type="compositionally biased region" description="Polar residues" evidence="1">
    <location>
        <begin position="599"/>
        <end position="608"/>
    </location>
</feature>
<feature type="domain" description="DUF2345" evidence="3">
    <location>
        <begin position="781"/>
        <end position="939"/>
    </location>
</feature>
<dbReference type="SUPFAM" id="SSF69255">
    <property type="entry name" value="gp5 N-terminal domain-like"/>
    <property type="match status" value="1"/>
</dbReference>
<dbReference type="InterPro" id="IPR018769">
    <property type="entry name" value="VgrG2_DUF2345"/>
</dbReference>
<name>A0ABP9R6E9_9RHOO</name>
<feature type="domain" description="Gp5/Type VI secretion system Vgr protein OB-fold" evidence="2">
    <location>
        <begin position="521"/>
        <end position="566"/>
    </location>
</feature>
<evidence type="ECO:0000259" key="3">
    <source>
        <dbReference type="Pfam" id="PF10106"/>
    </source>
</evidence>
<gene>
    <name evidence="5" type="ORF">GCM10025770_38340</name>
</gene>
<proteinExistence type="predicted"/>
<evidence type="ECO:0000259" key="4">
    <source>
        <dbReference type="Pfam" id="PF13296"/>
    </source>
</evidence>
<feature type="region of interest" description="Disordered" evidence="1">
    <location>
        <begin position="596"/>
        <end position="616"/>
    </location>
</feature>
<accession>A0ABP9R6E9</accession>
<dbReference type="Gene3D" id="3.55.50.10">
    <property type="entry name" value="Baseplate protein-like domains"/>
    <property type="match status" value="1"/>
</dbReference>
<dbReference type="Gene3D" id="4.10.220.110">
    <property type="match status" value="1"/>
</dbReference>
<dbReference type="InterPro" id="IPR028244">
    <property type="entry name" value="T6SS_Rhs_Vgr_dom"/>
</dbReference>
<dbReference type="Pfam" id="PF04717">
    <property type="entry name" value="Phage_base_V"/>
    <property type="match status" value="1"/>
</dbReference>
<dbReference type="InterPro" id="IPR006533">
    <property type="entry name" value="T6SS_Vgr_RhsGE"/>
</dbReference>
<dbReference type="EMBL" id="BAABLD010000017">
    <property type="protein sequence ID" value="GAA5172350.1"/>
    <property type="molecule type" value="Genomic_DNA"/>
</dbReference>
<evidence type="ECO:0000313" key="5">
    <source>
        <dbReference type="EMBL" id="GAA5172350.1"/>
    </source>
</evidence>
<feature type="compositionally biased region" description="Low complexity" evidence="1">
    <location>
        <begin position="959"/>
        <end position="973"/>
    </location>
</feature>
<evidence type="ECO:0000313" key="6">
    <source>
        <dbReference type="Proteomes" id="UP001500547"/>
    </source>
</evidence>
<comment type="caution">
    <text evidence="5">The sequence shown here is derived from an EMBL/GenBank/DDBJ whole genome shotgun (WGS) entry which is preliminary data.</text>
</comment>
<dbReference type="Proteomes" id="UP001500547">
    <property type="component" value="Unassembled WGS sequence"/>
</dbReference>
<dbReference type="Gene3D" id="2.40.50.230">
    <property type="entry name" value="Gp5 N-terminal domain"/>
    <property type="match status" value="1"/>
</dbReference>
<dbReference type="Gene3D" id="2.30.110.50">
    <property type="match status" value="1"/>
</dbReference>
<dbReference type="InterPro" id="IPR037026">
    <property type="entry name" value="Vgr_OB-fold_dom_sf"/>
</dbReference>
<evidence type="ECO:0000259" key="2">
    <source>
        <dbReference type="Pfam" id="PF04717"/>
    </source>
</evidence>
<dbReference type="Pfam" id="PF05954">
    <property type="entry name" value="Phage_GPD"/>
    <property type="match status" value="1"/>
</dbReference>
<dbReference type="RefSeq" id="WP_345534723.1">
    <property type="nucleotide sequence ID" value="NZ_BAABLD010000017.1"/>
</dbReference>
<reference evidence="6" key="1">
    <citation type="journal article" date="2019" name="Int. J. Syst. Evol. Microbiol.">
        <title>The Global Catalogue of Microorganisms (GCM) 10K type strain sequencing project: providing services to taxonomists for standard genome sequencing and annotation.</title>
        <authorList>
            <consortium name="The Broad Institute Genomics Platform"/>
            <consortium name="The Broad Institute Genome Sequencing Center for Infectious Disease"/>
            <person name="Wu L."/>
            <person name="Ma J."/>
        </authorList>
    </citation>
    <scope>NUCLEOTIDE SEQUENCE [LARGE SCALE GENOMIC DNA]</scope>
    <source>
        <strain evidence="6">JCM 18715</strain>
    </source>
</reference>
<dbReference type="Pfam" id="PF10106">
    <property type="entry name" value="DUF2345"/>
    <property type="match status" value="1"/>
</dbReference>